<sequence length="55" mass="5931">MDEDAPPTPATGRAGGPARPDGELDTASPSIPPPRDRRLYRPLRGMEELVDDFLG</sequence>
<feature type="compositionally biased region" description="Low complexity" evidence="1">
    <location>
        <begin position="10"/>
        <end position="19"/>
    </location>
</feature>
<dbReference type="EMBL" id="JBHSKG010000008">
    <property type="protein sequence ID" value="MFC5139985.1"/>
    <property type="molecule type" value="Genomic_DNA"/>
</dbReference>
<name>A0ABV9ZGX5_9PSEU</name>
<dbReference type="RefSeq" id="WP_378022162.1">
    <property type="nucleotide sequence ID" value="NZ_JBHSKG010000008.1"/>
</dbReference>
<evidence type="ECO:0000256" key="1">
    <source>
        <dbReference type="SAM" id="MobiDB-lite"/>
    </source>
</evidence>
<evidence type="ECO:0000313" key="3">
    <source>
        <dbReference type="Proteomes" id="UP001596175"/>
    </source>
</evidence>
<proteinExistence type="predicted"/>
<comment type="caution">
    <text evidence="2">The sequence shown here is derived from an EMBL/GenBank/DDBJ whole genome shotgun (WGS) entry which is preliminary data.</text>
</comment>
<feature type="region of interest" description="Disordered" evidence="1">
    <location>
        <begin position="1"/>
        <end position="43"/>
    </location>
</feature>
<organism evidence="2 3">
    <name type="scientific">Actinomycetospora rhizophila</name>
    <dbReference type="NCBI Taxonomy" id="1416876"/>
    <lineage>
        <taxon>Bacteria</taxon>
        <taxon>Bacillati</taxon>
        <taxon>Actinomycetota</taxon>
        <taxon>Actinomycetes</taxon>
        <taxon>Pseudonocardiales</taxon>
        <taxon>Pseudonocardiaceae</taxon>
        <taxon>Actinomycetospora</taxon>
    </lineage>
</organism>
<dbReference type="Proteomes" id="UP001596175">
    <property type="component" value="Unassembled WGS sequence"/>
</dbReference>
<keyword evidence="3" id="KW-1185">Reference proteome</keyword>
<reference evidence="3" key="1">
    <citation type="journal article" date="2019" name="Int. J. Syst. Evol. Microbiol.">
        <title>The Global Catalogue of Microorganisms (GCM) 10K type strain sequencing project: providing services to taxonomists for standard genome sequencing and annotation.</title>
        <authorList>
            <consortium name="The Broad Institute Genomics Platform"/>
            <consortium name="The Broad Institute Genome Sequencing Center for Infectious Disease"/>
            <person name="Wu L."/>
            <person name="Ma J."/>
        </authorList>
    </citation>
    <scope>NUCLEOTIDE SEQUENCE [LARGE SCALE GENOMIC DNA]</scope>
    <source>
        <strain evidence="3">XZYJ18</strain>
    </source>
</reference>
<evidence type="ECO:0000313" key="2">
    <source>
        <dbReference type="EMBL" id="MFC5139985.1"/>
    </source>
</evidence>
<accession>A0ABV9ZGX5</accession>
<gene>
    <name evidence="2" type="ORF">ACFPK1_17225</name>
</gene>
<feature type="compositionally biased region" description="Basic and acidic residues" evidence="1">
    <location>
        <begin position="34"/>
        <end position="43"/>
    </location>
</feature>
<protein>
    <submittedName>
        <fullName evidence="2">Uncharacterized protein</fullName>
    </submittedName>
</protein>